<organism evidence="2 3">
    <name type="scientific">Methanosalsum zhilinae (strain DSM 4017 / NBRC 107636 / OCM 62 / WeN5)</name>
    <name type="common">Methanohalophilus zhilinae</name>
    <dbReference type="NCBI Taxonomy" id="679901"/>
    <lineage>
        <taxon>Archaea</taxon>
        <taxon>Methanobacteriati</taxon>
        <taxon>Methanobacteriota</taxon>
        <taxon>Stenosarchaea group</taxon>
        <taxon>Methanomicrobia</taxon>
        <taxon>Methanosarcinales</taxon>
        <taxon>Methanosarcinaceae</taxon>
        <taxon>Methanosalsum</taxon>
    </lineage>
</organism>
<name>F7XNM5_METZD</name>
<dbReference type="GeneID" id="10821850"/>
<dbReference type="RefSeq" id="WP_013897564.1">
    <property type="nucleotide sequence ID" value="NC_015676.1"/>
</dbReference>
<dbReference type="GO" id="GO:0046872">
    <property type="term" value="F:metal ion binding"/>
    <property type="evidence" value="ECO:0007669"/>
    <property type="project" value="UniProtKB-KW"/>
</dbReference>
<dbReference type="EMBL" id="CP002101">
    <property type="protein sequence ID" value="AEH60125.1"/>
    <property type="molecule type" value="Genomic_DNA"/>
</dbReference>
<dbReference type="InterPro" id="IPR002848">
    <property type="entry name" value="Translin_fam"/>
</dbReference>
<dbReference type="CDD" id="cd14820">
    <property type="entry name" value="TRAX"/>
    <property type="match status" value="1"/>
</dbReference>
<evidence type="ECO:0000256" key="1">
    <source>
        <dbReference type="PIRSR" id="PIRSR602848-1"/>
    </source>
</evidence>
<dbReference type="Gene3D" id="1.20.58.2140">
    <property type="match status" value="1"/>
</dbReference>
<keyword evidence="3" id="KW-1185">Reference proteome</keyword>
<dbReference type="SUPFAM" id="SSF74784">
    <property type="entry name" value="Translin"/>
    <property type="match status" value="1"/>
</dbReference>
<dbReference type="HOGENOM" id="CLU_099315_0_0_2"/>
<dbReference type="STRING" id="679901.Mzhil_0248"/>
<keyword evidence="1" id="KW-0460">Magnesium</keyword>
<evidence type="ECO:0000313" key="3">
    <source>
        <dbReference type="Proteomes" id="UP000006622"/>
    </source>
</evidence>
<dbReference type="OrthoDB" id="26985at2157"/>
<dbReference type="AlphaFoldDB" id="F7XNM5"/>
<dbReference type="KEGG" id="mzh:Mzhil_0248"/>
<feature type="binding site" evidence="1">
    <location>
        <position position="128"/>
    </location>
    <ligand>
        <name>Mg(2+)</name>
        <dbReference type="ChEBI" id="CHEBI:18420"/>
    </ligand>
</feature>
<reference evidence="2" key="1">
    <citation type="submission" date="2010-07" db="EMBL/GenBank/DDBJ databases">
        <title>The complete genome of Methanosalsum zhilinae DSM 4017.</title>
        <authorList>
            <consortium name="US DOE Joint Genome Institute (JGI-PGF)"/>
            <person name="Lucas S."/>
            <person name="Copeland A."/>
            <person name="Lapidus A."/>
            <person name="Glavina del Rio T."/>
            <person name="Dalin E."/>
            <person name="Tice H."/>
            <person name="Bruce D."/>
            <person name="Goodwin L."/>
            <person name="Pitluck S."/>
            <person name="Kyrpides N."/>
            <person name="Mavromatis K."/>
            <person name="Ovchinnikova G."/>
            <person name="Daligault H."/>
            <person name="Detter J.C."/>
            <person name="Han C."/>
            <person name="Tapia R."/>
            <person name="Larimer F."/>
            <person name="Land M."/>
            <person name="Hauser L."/>
            <person name="Markowitz V."/>
            <person name="Cheng J.-F."/>
            <person name="Hugenholtz P."/>
            <person name="Woyke T."/>
            <person name="Wu D."/>
            <person name="Spring S."/>
            <person name="Schueler E."/>
            <person name="Brambilla E."/>
            <person name="Klenk H.-P."/>
            <person name="Eisen J.A."/>
        </authorList>
    </citation>
    <scope>NUCLEOTIDE SEQUENCE</scope>
    <source>
        <strain evidence="2">DSM 4017</strain>
    </source>
</reference>
<dbReference type="Proteomes" id="UP000006622">
    <property type="component" value="Chromosome"/>
</dbReference>
<accession>F7XNM5</accession>
<dbReference type="PANTHER" id="PTHR10741">
    <property type="entry name" value="TRANSLIN AND TRANSLIN ASSOCIATED PROTEIN X"/>
    <property type="match status" value="1"/>
</dbReference>
<evidence type="ECO:0000313" key="2">
    <source>
        <dbReference type="EMBL" id="AEH60125.1"/>
    </source>
</evidence>
<dbReference type="InterPro" id="IPR036081">
    <property type="entry name" value="Translin_sf"/>
</dbReference>
<dbReference type="Pfam" id="PF01997">
    <property type="entry name" value="Translin"/>
    <property type="match status" value="1"/>
</dbReference>
<keyword evidence="1" id="KW-0479">Metal-binding</keyword>
<sequence length="217" mass="24942">MNNEITSKILKDLDAKENARDSTISISREVVRNCRKAIFAIHRKEPTTALSHIDQSLQLLTSIDQKLTSYPDVYYGGFVEHAQQEFVECSILYRLIYKKADLETVPSPEDLNVSYAAYLNGLADIPGELRRHILSMIRRGTAQESEIYLNLMEDIYSVLIMFDYPDVIVKGLRHKTDRIRPLIERTSGDITNALGQQKLEESMTKFESALQRQHHEI</sequence>
<protein>
    <submittedName>
        <fullName evidence="2">Translin</fullName>
    </submittedName>
</protein>
<feature type="binding site" evidence="1">
    <location>
        <position position="88"/>
    </location>
    <ligand>
        <name>Mg(2+)</name>
        <dbReference type="ChEBI" id="CHEBI:18420"/>
    </ligand>
</feature>
<dbReference type="GO" id="GO:0043565">
    <property type="term" value="F:sequence-specific DNA binding"/>
    <property type="evidence" value="ECO:0007669"/>
    <property type="project" value="InterPro"/>
</dbReference>
<proteinExistence type="predicted"/>
<gene>
    <name evidence="2" type="ordered locus">Mzhil_0248</name>
</gene>